<comment type="caution">
    <text evidence="1">The sequence shown here is derived from an EMBL/GenBank/DDBJ whole genome shotgun (WGS) entry which is preliminary data.</text>
</comment>
<dbReference type="EMBL" id="QBLH01002000">
    <property type="protein sequence ID" value="TGZ50291.1"/>
    <property type="molecule type" value="Genomic_DNA"/>
</dbReference>
<organism evidence="1 2">
    <name type="scientific">Temnothorax longispinosus</name>
    <dbReference type="NCBI Taxonomy" id="300112"/>
    <lineage>
        <taxon>Eukaryota</taxon>
        <taxon>Metazoa</taxon>
        <taxon>Ecdysozoa</taxon>
        <taxon>Arthropoda</taxon>
        <taxon>Hexapoda</taxon>
        <taxon>Insecta</taxon>
        <taxon>Pterygota</taxon>
        <taxon>Neoptera</taxon>
        <taxon>Endopterygota</taxon>
        <taxon>Hymenoptera</taxon>
        <taxon>Apocrita</taxon>
        <taxon>Aculeata</taxon>
        <taxon>Formicoidea</taxon>
        <taxon>Formicidae</taxon>
        <taxon>Myrmicinae</taxon>
        <taxon>Temnothorax</taxon>
    </lineage>
</organism>
<proteinExistence type="predicted"/>
<evidence type="ECO:0000313" key="2">
    <source>
        <dbReference type="Proteomes" id="UP000310200"/>
    </source>
</evidence>
<name>A0A4S2KKX1_9HYME</name>
<gene>
    <name evidence="1" type="ORF">DBV15_02100</name>
</gene>
<dbReference type="AlphaFoldDB" id="A0A4S2KKX1"/>
<reference evidence="1 2" key="1">
    <citation type="journal article" date="2019" name="Philos. Trans. R. Soc. Lond., B, Biol. Sci.">
        <title>Ant behaviour and brain gene expression of defending hosts depend on the ecological success of the intruding social parasite.</title>
        <authorList>
            <person name="Kaur R."/>
            <person name="Stoldt M."/>
            <person name="Jongepier E."/>
            <person name="Feldmeyer B."/>
            <person name="Menzel F."/>
            <person name="Bornberg-Bauer E."/>
            <person name="Foitzik S."/>
        </authorList>
    </citation>
    <scope>NUCLEOTIDE SEQUENCE [LARGE SCALE GENOMIC DNA]</scope>
    <source>
        <tissue evidence="1">Whole body</tissue>
    </source>
</reference>
<accession>A0A4S2KKX1</accession>
<keyword evidence="2" id="KW-1185">Reference proteome</keyword>
<protein>
    <submittedName>
        <fullName evidence="1">Uncharacterized protein</fullName>
    </submittedName>
</protein>
<sequence>MCGGTTASSEYKTPTDQRAMILEVSHRVSDEGCRVVKMFAGTTPSITVRVSIVARSTAVESPIRFCPLGRCWAHGNASLITVIKEFLRLPKATAYPSLVKSKER</sequence>
<evidence type="ECO:0000313" key="1">
    <source>
        <dbReference type="EMBL" id="TGZ50291.1"/>
    </source>
</evidence>
<dbReference type="Proteomes" id="UP000310200">
    <property type="component" value="Unassembled WGS sequence"/>
</dbReference>